<dbReference type="InterPro" id="IPR050245">
    <property type="entry name" value="PrsA_foldase"/>
</dbReference>
<evidence type="ECO:0000256" key="6">
    <source>
        <dbReference type="SAM" id="MobiDB-lite"/>
    </source>
</evidence>
<feature type="transmembrane region" description="Helical" evidence="7">
    <location>
        <begin position="72"/>
        <end position="95"/>
    </location>
</feature>
<gene>
    <name evidence="8" type="ORF">FNH04_11670</name>
</gene>
<protein>
    <recommendedName>
        <fullName evidence="2">peptidylprolyl isomerase</fullName>
        <ecNumber evidence="2">5.2.1.8</ecNumber>
    </recommendedName>
</protein>
<proteinExistence type="predicted"/>
<dbReference type="PANTHER" id="PTHR47245">
    <property type="entry name" value="PEPTIDYLPROLYL ISOMERASE"/>
    <property type="match status" value="1"/>
</dbReference>
<evidence type="ECO:0000313" key="8">
    <source>
        <dbReference type="EMBL" id="MPY40538.1"/>
    </source>
</evidence>
<feature type="compositionally biased region" description="Basic and acidic residues" evidence="6">
    <location>
        <begin position="25"/>
        <end position="37"/>
    </location>
</feature>
<dbReference type="EC" id="5.2.1.8" evidence="2"/>
<evidence type="ECO:0000256" key="5">
    <source>
        <dbReference type="ARBA" id="ARBA00023235"/>
    </source>
</evidence>
<dbReference type="EMBL" id="VJZE01000058">
    <property type="protein sequence ID" value="MPY40538.1"/>
    <property type="molecule type" value="Genomic_DNA"/>
</dbReference>
<evidence type="ECO:0000256" key="4">
    <source>
        <dbReference type="ARBA" id="ARBA00023110"/>
    </source>
</evidence>
<dbReference type="PANTHER" id="PTHR47245:SF1">
    <property type="entry name" value="FOLDASE PROTEIN PRSA"/>
    <property type="match status" value="1"/>
</dbReference>
<feature type="compositionally biased region" description="Low complexity" evidence="6">
    <location>
        <begin position="11"/>
        <end position="24"/>
    </location>
</feature>
<evidence type="ECO:0000256" key="7">
    <source>
        <dbReference type="SAM" id="Phobius"/>
    </source>
</evidence>
<evidence type="ECO:0000256" key="3">
    <source>
        <dbReference type="ARBA" id="ARBA00022729"/>
    </source>
</evidence>
<keyword evidence="5 8" id="KW-0413">Isomerase</keyword>
<sequence>MKGTSTGQGTSRKPGGSRKPSSSRRPSDSRRQGDSHRQGTSRKPGRPRTASTPRGPDSARVQGTSRRPSRRAVAVFAGVCLVVAALVVTAVTTLGHRTTETDVASVDGHPVTRDELLFHMRRLAPTVQNELRNKYRLTGTVDWNAKAGDRTALQRLETRALDEIRQDKTTLILAKEQGLVDSVDHADFLAELAQENESRAKAVAEGRTVYGVARFSPEEYYTHRLTELTTGLRKRLAAGADAPLRVTDAEVRRAFEADRDDWSASATTYEYAQLVVPVPVGASSDHAARLQRRVAAAGSLADVADREPGARLTHGTYKGSGSGGLNTHDRDLMAVLGTLAPGRISAPVKGTGQITYYELDSRSVDEDKAFADYARRIRQSLVEEKFDQYLQRRVDNGDIDVNTSAVDAINAEDVQQ</sequence>
<organism evidence="8 9">
    <name type="scientific">Streptomyces phyllanthi</name>
    <dbReference type="NCBI Taxonomy" id="1803180"/>
    <lineage>
        <taxon>Bacteria</taxon>
        <taxon>Bacillati</taxon>
        <taxon>Actinomycetota</taxon>
        <taxon>Actinomycetes</taxon>
        <taxon>Kitasatosporales</taxon>
        <taxon>Streptomycetaceae</taxon>
        <taxon>Streptomyces</taxon>
    </lineage>
</organism>
<accession>A0A5N8W2J0</accession>
<keyword evidence="7" id="KW-0472">Membrane</keyword>
<name>A0A5N8W2J0_9ACTN</name>
<reference evidence="8 9" key="1">
    <citation type="submission" date="2019-07" db="EMBL/GenBank/DDBJ databases">
        <title>New species of Amycolatopsis and Streptomyces.</title>
        <authorList>
            <person name="Duangmal K."/>
            <person name="Teo W.F.A."/>
            <person name="Lipun K."/>
        </authorList>
    </citation>
    <scope>NUCLEOTIDE SEQUENCE [LARGE SCALE GENOMIC DNA]</scope>
    <source>
        <strain evidence="8 9">TISTR 2346</strain>
    </source>
</reference>
<feature type="region of interest" description="Disordered" evidence="6">
    <location>
        <begin position="1"/>
        <end position="70"/>
    </location>
</feature>
<evidence type="ECO:0000256" key="1">
    <source>
        <dbReference type="ARBA" id="ARBA00000971"/>
    </source>
</evidence>
<comment type="catalytic activity">
    <reaction evidence="1">
        <text>[protein]-peptidylproline (omega=180) = [protein]-peptidylproline (omega=0)</text>
        <dbReference type="Rhea" id="RHEA:16237"/>
        <dbReference type="Rhea" id="RHEA-COMP:10747"/>
        <dbReference type="Rhea" id="RHEA-COMP:10748"/>
        <dbReference type="ChEBI" id="CHEBI:83833"/>
        <dbReference type="ChEBI" id="CHEBI:83834"/>
        <dbReference type="EC" id="5.2.1.8"/>
    </reaction>
</comment>
<dbReference type="InterPro" id="IPR027304">
    <property type="entry name" value="Trigger_fact/SurA_dom_sf"/>
</dbReference>
<comment type="caution">
    <text evidence="8">The sequence shown here is derived from an EMBL/GenBank/DDBJ whole genome shotgun (WGS) entry which is preliminary data.</text>
</comment>
<dbReference type="AlphaFoldDB" id="A0A5N8W2J0"/>
<feature type="compositionally biased region" description="Polar residues" evidence="6">
    <location>
        <begin position="1"/>
        <end position="10"/>
    </location>
</feature>
<dbReference type="GO" id="GO:0003755">
    <property type="term" value="F:peptidyl-prolyl cis-trans isomerase activity"/>
    <property type="evidence" value="ECO:0007669"/>
    <property type="project" value="UniProtKB-KW"/>
</dbReference>
<keyword evidence="3" id="KW-0732">Signal</keyword>
<keyword evidence="9" id="KW-1185">Reference proteome</keyword>
<keyword evidence="4" id="KW-0697">Rotamase</keyword>
<dbReference type="SUPFAM" id="SSF109998">
    <property type="entry name" value="Triger factor/SurA peptide-binding domain-like"/>
    <property type="match status" value="1"/>
</dbReference>
<keyword evidence="7" id="KW-0812">Transmembrane</keyword>
<evidence type="ECO:0000313" key="9">
    <source>
        <dbReference type="Proteomes" id="UP000326979"/>
    </source>
</evidence>
<dbReference type="OrthoDB" id="4229635at2"/>
<keyword evidence="7" id="KW-1133">Transmembrane helix</keyword>
<evidence type="ECO:0000256" key="2">
    <source>
        <dbReference type="ARBA" id="ARBA00013194"/>
    </source>
</evidence>
<dbReference type="RefSeq" id="WP_152783148.1">
    <property type="nucleotide sequence ID" value="NZ_BAABEQ010000005.1"/>
</dbReference>
<dbReference type="Proteomes" id="UP000326979">
    <property type="component" value="Unassembled WGS sequence"/>
</dbReference>